<evidence type="ECO:0000313" key="3">
    <source>
        <dbReference type="Proteomes" id="UP000281128"/>
    </source>
</evidence>
<dbReference type="Gene3D" id="3.60.21.10">
    <property type="match status" value="1"/>
</dbReference>
<dbReference type="EMBL" id="RAPE01000005">
    <property type="protein sequence ID" value="RKF13080.1"/>
    <property type="molecule type" value="Genomic_DNA"/>
</dbReference>
<dbReference type="Pfam" id="PF00149">
    <property type="entry name" value="Metallophos"/>
    <property type="match status" value="1"/>
</dbReference>
<accession>A0A3A8B4G7</accession>
<reference evidence="2 3" key="1">
    <citation type="submission" date="2018-09" db="EMBL/GenBank/DDBJ databases">
        <title>Roseovarius spongiae sp. nov., isolated from a marine sponge.</title>
        <authorList>
            <person name="Zhuang L."/>
            <person name="Luo L."/>
        </authorList>
    </citation>
    <scope>NUCLEOTIDE SEQUENCE [LARGE SCALE GENOMIC DNA]</scope>
    <source>
        <strain evidence="2 3">HN-E21</strain>
    </source>
</reference>
<dbReference type="SUPFAM" id="SSF56300">
    <property type="entry name" value="Metallo-dependent phosphatases"/>
    <property type="match status" value="1"/>
</dbReference>
<proteinExistence type="predicted"/>
<dbReference type="Proteomes" id="UP000281128">
    <property type="component" value="Unassembled WGS sequence"/>
</dbReference>
<feature type="domain" description="Calcineurin-like phosphoesterase" evidence="1">
    <location>
        <begin position="7"/>
        <end position="139"/>
    </location>
</feature>
<organism evidence="2 3">
    <name type="scientific">Roseovarius spongiae</name>
    <dbReference type="NCBI Taxonomy" id="2320272"/>
    <lineage>
        <taxon>Bacteria</taxon>
        <taxon>Pseudomonadati</taxon>
        <taxon>Pseudomonadota</taxon>
        <taxon>Alphaproteobacteria</taxon>
        <taxon>Rhodobacterales</taxon>
        <taxon>Roseobacteraceae</taxon>
        <taxon>Roseovarius</taxon>
    </lineage>
</organism>
<sequence length="299" mass="33374">MSRAWNVIPDIHADIKRLENTLEQLGNDAPIAFLGDFIDAGKNANRSDDAAVLTLVRNLIDDQNAVAVMGNHELNAILFHTLGEDGAPLRERSEKNTDQHRSFIRQFGVSTPQAQVWADWFLTLPLWHELDGLRLVHAYWGQAEIDLIEKRRPNGVLAVEDLAEIAAEETAFAKAVKALTNGPEMRLPAGVRFHDFKGYPRDHVRIAWWRSGARSWREAALSVTDLDELPDEPFPENGVVPLYPPDGPPVLTGHYKMTGAPCIETPRAACLDYPDTPCAYLWRGEPELCQDNLVTIAGE</sequence>
<name>A0A3A8B4G7_9RHOB</name>
<gene>
    <name evidence="2" type="ORF">D6850_16435</name>
</gene>
<dbReference type="AlphaFoldDB" id="A0A3A8B4G7"/>
<evidence type="ECO:0000259" key="1">
    <source>
        <dbReference type="Pfam" id="PF00149"/>
    </source>
</evidence>
<evidence type="ECO:0000313" key="2">
    <source>
        <dbReference type="EMBL" id="RKF13080.1"/>
    </source>
</evidence>
<protein>
    <submittedName>
        <fullName evidence="2">Metallophosphoesterase</fullName>
    </submittedName>
</protein>
<dbReference type="InterPro" id="IPR029052">
    <property type="entry name" value="Metallo-depent_PP-like"/>
</dbReference>
<dbReference type="GO" id="GO:0005737">
    <property type="term" value="C:cytoplasm"/>
    <property type="evidence" value="ECO:0007669"/>
    <property type="project" value="TreeGrafter"/>
</dbReference>
<dbReference type="PANTHER" id="PTHR42850">
    <property type="entry name" value="METALLOPHOSPHOESTERASE"/>
    <property type="match status" value="1"/>
</dbReference>
<comment type="caution">
    <text evidence="2">The sequence shown here is derived from an EMBL/GenBank/DDBJ whole genome shotgun (WGS) entry which is preliminary data.</text>
</comment>
<dbReference type="InterPro" id="IPR050126">
    <property type="entry name" value="Ap4A_hydrolase"/>
</dbReference>
<dbReference type="GO" id="GO:0016791">
    <property type="term" value="F:phosphatase activity"/>
    <property type="evidence" value="ECO:0007669"/>
    <property type="project" value="TreeGrafter"/>
</dbReference>
<keyword evidence="3" id="KW-1185">Reference proteome</keyword>
<dbReference type="InterPro" id="IPR004843">
    <property type="entry name" value="Calcineurin-like_PHP"/>
</dbReference>
<dbReference type="PANTHER" id="PTHR42850:SF7">
    <property type="entry name" value="BIS(5'-NUCLEOSYL)-TETRAPHOSPHATASE PRPE [ASYMMETRICAL]"/>
    <property type="match status" value="1"/>
</dbReference>